<organism evidence="1 2">
    <name type="scientific">Fukomys damarensis</name>
    <name type="common">Damaraland mole rat</name>
    <name type="synonym">Cryptomys damarensis</name>
    <dbReference type="NCBI Taxonomy" id="885580"/>
    <lineage>
        <taxon>Eukaryota</taxon>
        <taxon>Metazoa</taxon>
        <taxon>Chordata</taxon>
        <taxon>Craniata</taxon>
        <taxon>Vertebrata</taxon>
        <taxon>Euteleostomi</taxon>
        <taxon>Mammalia</taxon>
        <taxon>Eutheria</taxon>
        <taxon>Euarchontoglires</taxon>
        <taxon>Glires</taxon>
        <taxon>Rodentia</taxon>
        <taxon>Hystricomorpha</taxon>
        <taxon>Bathyergidae</taxon>
        <taxon>Fukomys</taxon>
    </lineage>
</organism>
<evidence type="ECO:0000313" key="2">
    <source>
        <dbReference type="Proteomes" id="UP000028990"/>
    </source>
</evidence>
<sequence length="99" mass="11506">MDRLNRRLVVFDIIINISRTMEQAWTVRRRNEPTVGVWVQTKKYFLNFSRNQNNTEVMGQDKNRDKKQTIALGISTSRRSVRVNELPGSGNKHSGGEMQ</sequence>
<dbReference type="EMBL" id="KN122223">
    <property type="protein sequence ID" value="KFO32071.1"/>
    <property type="molecule type" value="Genomic_DNA"/>
</dbReference>
<accession>A0A091EA18</accession>
<protein>
    <submittedName>
        <fullName evidence="1">Uncharacterized protein</fullName>
    </submittedName>
</protein>
<dbReference type="Proteomes" id="UP000028990">
    <property type="component" value="Unassembled WGS sequence"/>
</dbReference>
<proteinExistence type="predicted"/>
<name>A0A091EA18_FUKDA</name>
<gene>
    <name evidence="1" type="ORF">H920_06519</name>
</gene>
<keyword evidence="2" id="KW-1185">Reference proteome</keyword>
<dbReference type="AlphaFoldDB" id="A0A091EA18"/>
<evidence type="ECO:0000313" key="1">
    <source>
        <dbReference type="EMBL" id="KFO32071.1"/>
    </source>
</evidence>
<reference evidence="1 2" key="1">
    <citation type="submission" date="2013-11" db="EMBL/GenBank/DDBJ databases">
        <title>The Damaraland mole rat (Fukomys damarensis) genome and evolution of African mole rats.</title>
        <authorList>
            <person name="Gladyshev V.N."/>
            <person name="Fang X."/>
        </authorList>
    </citation>
    <scope>NUCLEOTIDE SEQUENCE [LARGE SCALE GENOMIC DNA]</scope>
    <source>
        <tissue evidence="1">Liver</tissue>
    </source>
</reference>